<dbReference type="GO" id="GO:0071949">
    <property type="term" value="F:FAD binding"/>
    <property type="evidence" value="ECO:0007669"/>
    <property type="project" value="InterPro"/>
</dbReference>
<dbReference type="SUPFAM" id="SSF56176">
    <property type="entry name" value="FAD-binding/transporter-associated domain-like"/>
    <property type="match status" value="1"/>
</dbReference>
<evidence type="ECO:0000256" key="2">
    <source>
        <dbReference type="ARBA" id="ARBA00022827"/>
    </source>
</evidence>
<evidence type="ECO:0000256" key="1">
    <source>
        <dbReference type="ARBA" id="ARBA00022630"/>
    </source>
</evidence>
<dbReference type="InterPro" id="IPR016169">
    <property type="entry name" value="FAD-bd_PCMH_sub2"/>
</dbReference>
<dbReference type="GO" id="GO:0003824">
    <property type="term" value="F:catalytic activity"/>
    <property type="evidence" value="ECO:0007669"/>
    <property type="project" value="InterPro"/>
</dbReference>
<dbReference type="InterPro" id="IPR016164">
    <property type="entry name" value="FAD-linked_Oxase-like_C"/>
</dbReference>
<evidence type="ECO:0000313" key="5">
    <source>
        <dbReference type="EMBL" id="KKL68674.1"/>
    </source>
</evidence>
<dbReference type="EMBL" id="LAZR01026458">
    <property type="protein sequence ID" value="KKL68674.1"/>
    <property type="molecule type" value="Genomic_DNA"/>
</dbReference>
<dbReference type="InterPro" id="IPR016167">
    <property type="entry name" value="FAD-bd_PCMH_sub1"/>
</dbReference>
<feature type="domain" description="FAD-binding PCMH-type" evidence="4">
    <location>
        <begin position="64"/>
        <end position="236"/>
    </location>
</feature>
<dbReference type="PROSITE" id="PS51387">
    <property type="entry name" value="FAD_PCMH"/>
    <property type="match status" value="1"/>
</dbReference>
<dbReference type="Pfam" id="PF01565">
    <property type="entry name" value="FAD_binding_4"/>
    <property type="match status" value="1"/>
</dbReference>
<evidence type="ECO:0000256" key="3">
    <source>
        <dbReference type="SAM" id="MobiDB-lite"/>
    </source>
</evidence>
<name>A0A0F9E3U2_9ZZZZ</name>
<keyword evidence="1" id="KW-0285">Flavoprotein</keyword>
<keyword evidence="2" id="KW-0274">FAD</keyword>
<dbReference type="InterPro" id="IPR016166">
    <property type="entry name" value="FAD-bd_PCMH"/>
</dbReference>
<gene>
    <name evidence="5" type="ORF">LCGC14_2122610</name>
</gene>
<feature type="non-terminal residue" evidence="5">
    <location>
        <position position="1"/>
    </location>
</feature>
<dbReference type="InterPro" id="IPR006094">
    <property type="entry name" value="Oxid_FAD_bind_N"/>
</dbReference>
<evidence type="ECO:0000259" key="4">
    <source>
        <dbReference type="PROSITE" id="PS51387"/>
    </source>
</evidence>
<organism evidence="5">
    <name type="scientific">marine sediment metagenome</name>
    <dbReference type="NCBI Taxonomy" id="412755"/>
    <lineage>
        <taxon>unclassified sequences</taxon>
        <taxon>metagenomes</taxon>
        <taxon>ecological metagenomes</taxon>
    </lineage>
</organism>
<sequence>KGVSVPDFVGPGSLEGIPRQQTNPSRWGAEGWDAFVSDIKQKGVEVTINKPSCSAYVTDAGGVAFGLPHGVVVARNTQMVSEILKAAQKHKVPVTVRGGALTTEGETVSFGGLQLDMRGMSRVLHVDSDALTVRVEAGIYWHSLAESLRRHGLDYLSAPLNLTATVGGTLGVGGIDINSPRLGCSADQAISCKVVTPTGDIVECSEADNRDLFERVLLGYGQFGVITEATMKIRPFTPITMHYFYYSSLTDAMEDLTMLVRADAADYVGILTMLDRAINLLVAFDSDEREKEFFASWRNRISGHGEIGFAVRMAAYYALRPWKAGEALYLLDRKRTVLPALSPGHHIRDGKIVDRAVVFSHAVWRFWGGRQMVIPDLATNEEKFVEAILRGNEVCRKYFDRYTLYCVGIKIRDGLPRYEMSCIPPDASGHAYGCEFEPNLEGRHYSRDYLQSFKNEIYDIGVDMGTSYYRFGGMMKGYIRRVFGDELVDKHLKMKQEADPAMILNRDVIF</sequence>
<dbReference type="Gene3D" id="3.30.43.10">
    <property type="entry name" value="Uridine Diphospho-n-acetylenolpyruvylglucosamine Reductase, domain 2"/>
    <property type="match status" value="1"/>
</dbReference>
<protein>
    <recommendedName>
        <fullName evidence="4">FAD-binding PCMH-type domain-containing protein</fullName>
    </recommendedName>
</protein>
<dbReference type="SUPFAM" id="SSF55103">
    <property type="entry name" value="FAD-linked oxidases, C-terminal domain"/>
    <property type="match status" value="1"/>
</dbReference>
<accession>A0A0F9E3U2</accession>
<reference evidence="5" key="1">
    <citation type="journal article" date="2015" name="Nature">
        <title>Complex archaea that bridge the gap between prokaryotes and eukaryotes.</title>
        <authorList>
            <person name="Spang A."/>
            <person name="Saw J.H."/>
            <person name="Jorgensen S.L."/>
            <person name="Zaremba-Niedzwiedzka K."/>
            <person name="Martijn J."/>
            <person name="Lind A.E."/>
            <person name="van Eijk R."/>
            <person name="Schleper C."/>
            <person name="Guy L."/>
            <person name="Ettema T.J."/>
        </authorList>
    </citation>
    <scope>NUCLEOTIDE SEQUENCE</scope>
</reference>
<comment type="caution">
    <text evidence="5">The sequence shown here is derived from an EMBL/GenBank/DDBJ whole genome shotgun (WGS) entry which is preliminary data.</text>
</comment>
<dbReference type="PANTHER" id="PTHR11748">
    <property type="entry name" value="D-LACTATE DEHYDROGENASE"/>
    <property type="match status" value="1"/>
</dbReference>
<dbReference type="Gene3D" id="3.30.465.10">
    <property type="match status" value="1"/>
</dbReference>
<feature type="region of interest" description="Disordered" evidence="3">
    <location>
        <begin position="1"/>
        <end position="27"/>
    </location>
</feature>
<proteinExistence type="predicted"/>
<dbReference type="InterPro" id="IPR036318">
    <property type="entry name" value="FAD-bd_PCMH-like_sf"/>
</dbReference>
<dbReference type="AlphaFoldDB" id="A0A0F9E3U2"/>